<dbReference type="Proteomes" id="UP000004454">
    <property type="component" value="Unassembled WGS sequence"/>
</dbReference>
<proteinExistence type="predicted"/>
<dbReference type="EMBL" id="AEZJ02000020">
    <property type="protein sequence ID" value="EIG92614.1"/>
    <property type="molecule type" value="Genomic_DNA"/>
</dbReference>
<evidence type="ECO:0000313" key="2">
    <source>
        <dbReference type="Proteomes" id="UP000004454"/>
    </source>
</evidence>
<sequence>MPNVNTRNLNTAVFLKLNRYRFPGPGYYASGLLLNSEKTMACPFSEYI</sequence>
<protein>
    <submittedName>
        <fullName evidence="1">Uncharacterized protein</fullName>
    </submittedName>
</protein>
<accession>A0A8E0KUQ6</accession>
<name>A0A8E0KUQ6_ECOLX</name>
<dbReference type="AlphaFoldDB" id="A0A8E0KUQ6"/>
<organism evidence="1 2">
    <name type="scientific">Escherichia coli 97.0246</name>
    <dbReference type="NCBI Taxonomy" id="869670"/>
    <lineage>
        <taxon>Bacteria</taxon>
        <taxon>Pseudomonadati</taxon>
        <taxon>Pseudomonadota</taxon>
        <taxon>Gammaproteobacteria</taxon>
        <taxon>Enterobacterales</taxon>
        <taxon>Enterobacteriaceae</taxon>
        <taxon>Escherichia</taxon>
    </lineage>
</organism>
<comment type="caution">
    <text evidence="1">The sequence shown here is derived from an EMBL/GenBank/DDBJ whole genome shotgun (WGS) entry which is preliminary data.</text>
</comment>
<evidence type="ECO:0000313" key="1">
    <source>
        <dbReference type="EMBL" id="EIG92614.1"/>
    </source>
</evidence>
<gene>
    <name evidence="1" type="ORF">EC970246_5159</name>
</gene>
<reference evidence="1 2" key="1">
    <citation type="submission" date="2011-12" db="EMBL/GenBank/DDBJ databases">
        <authorList>
            <person name="Brinkac L."/>
            <person name="Radune D."/>
            <person name="Sanka R."/>
            <person name="Selengut J."/>
            <person name="DebRoy C."/>
            <person name="Feng P."/>
            <person name="Fratamico P.M."/>
            <person name="Kapur V."/>
            <person name="Kariyawasam S."/>
            <person name="Losada L."/>
            <person name="Nierman W.C."/>
            <person name="Nelson K."/>
        </authorList>
    </citation>
    <scope>NUCLEOTIDE SEQUENCE [LARGE SCALE GENOMIC DNA]</scope>
    <source>
        <strain evidence="1 2">97.0246</strain>
    </source>
</reference>